<evidence type="ECO:0000313" key="2">
    <source>
        <dbReference type="Proteomes" id="UP000199532"/>
    </source>
</evidence>
<dbReference type="RefSeq" id="WP_090336312.1">
    <property type="nucleotide sequence ID" value="NZ_FNXY01000004.1"/>
</dbReference>
<dbReference type="STRING" id="408657.SAMN04487995_3089"/>
<dbReference type="InterPro" id="IPR045767">
    <property type="entry name" value="DUF6134"/>
</dbReference>
<evidence type="ECO:0008006" key="3">
    <source>
        <dbReference type="Google" id="ProtNLM"/>
    </source>
</evidence>
<keyword evidence="2" id="KW-1185">Reference proteome</keyword>
<sequence>MKLFYSLAMLFVLTGPFKTYSQIVVYDIIIARQTVGSVKVHQIDSTGEHSKLRIDAAVSIPFYSGSLQSENQFSNGLLKSSTTDYMVNGKKKERTFTTKVGSGSYNVDYYGSGKTYDERKNIAQDISKTIVGLYYLEPVNLKAVYSEKYGQMCQIVNLGENRYAVTMPGGKKNIYIYDGGKCKEVAVELGGFKLRIVRREMATAMAKK</sequence>
<dbReference type="Proteomes" id="UP000199532">
    <property type="component" value="Unassembled WGS sequence"/>
</dbReference>
<reference evidence="1 2" key="1">
    <citation type="submission" date="2016-10" db="EMBL/GenBank/DDBJ databases">
        <authorList>
            <person name="de Groot N.N."/>
        </authorList>
    </citation>
    <scope>NUCLEOTIDE SEQUENCE [LARGE SCALE GENOMIC DNA]</scope>
    <source>
        <strain evidence="1 2">DSM 19938</strain>
    </source>
</reference>
<dbReference type="AlphaFoldDB" id="A0A1H6VQM6"/>
<name>A0A1H6VQM6_9BACT</name>
<organism evidence="1 2">
    <name type="scientific">Dyadobacter koreensis</name>
    <dbReference type="NCBI Taxonomy" id="408657"/>
    <lineage>
        <taxon>Bacteria</taxon>
        <taxon>Pseudomonadati</taxon>
        <taxon>Bacteroidota</taxon>
        <taxon>Cytophagia</taxon>
        <taxon>Cytophagales</taxon>
        <taxon>Spirosomataceae</taxon>
        <taxon>Dyadobacter</taxon>
    </lineage>
</organism>
<dbReference type="EMBL" id="FNXY01000004">
    <property type="protein sequence ID" value="SEJ02532.1"/>
    <property type="molecule type" value="Genomic_DNA"/>
</dbReference>
<accession>A0A1H6VQM6</accession>
<protein>
    <recommendedName>
        <fullName evidence="3">DUF3108 domain-containing protein</fullName>
    </recommendedName>
</protein>
<dbReference type="OrthoDB" id="1121030at2"/>
<dbReference type="Pfam" id="PF19630">
    <property type="entry name" value="DUF6134"/>
    <property type="match status" value="1"/>
</dbReference>
<evidence type="ECO:0000313" key="1">
    <source>
        <dbReference type="EMBL" id="SEJ02532.1"/>
    </source>
</evidence>
<proteinExistence type="predicted"/>
<gene>
    <name evidence="1" type="ORF">SAMN04487995_3089</name>
</gene>